<dbReference type="SUPFAM" id="SSF103473">
    <property type="entry name" value="MFS general substrate transporter"/>
    <property type="match status" value="1"/>
</dbReference>
<feature type="transmembrane region" description="Helical" evidence="4">
    <location>
        <begin position="53"/>
        <end position="72"/>
    </location>
</feature>
<accession>A0A285IAB1</accession>
<dbReference type="Gene3D" id="1.20.1250.20">
    <property type="entry name" value="MFS general substrate transporter like domains"/>
    <property type="match status" value="2"/>
</dbReference>
<dbReference type="Proteomes" id="UP000219353">
    <property type="component" value="Unassembled WGS sequence"/>
</dbReference>
<feature type="domain" description="Major facilitator superfamily (MFS) profile" evidence="5">
    <location>
        <begin position="14"/>
        <end position="417"/>
    </location>
</feature>
<feature type="transmembrane region" description="Helical" evidence="4">
    <location>
        <begin position="359"/>
        <end position="379"/>
    </location>
</feature>
<dbReference type="InterPro" id="IPR036259">
    <property type="entry name" value="MFS_trans_sf"/>
</dbReference>
<keyword evidence="1 4" id="KW-0812">Transmembrane</keyword>
<protein>
    <submittedName>
        <fullName evidence="6">Nitrate/nitrite transporter NarK</fullName>
    </submittedName>
</protein>
<gene>
    <name evidence="6" type="ORF">SAMN06297280_0803</name>
</gene>
<dbReference type="InterPro" id="IPR011701">
    <property type="entry name" value="MFS"/>
</dbReference>
<dbReference type="Pfam" id="PF07690">
    <property type="entry name" value="MFS_1"/>
    <property type="match status" value="1"/>
</dbReference>
<feature type="transmembrane region" description="Helical" evidence="4">
    <location>
        <begin position="145"/>
        <end position="167"/>
    </location>
</feature>
<evidence type="ECO:0000313" key="7">
    <source>
        <dbReference type="Proteomes" id="UP000219353"/>
    </source>
</evidence>
<feature type="transmembrane region" description="Helical" evidence="4">
    <location>
        <begin position="322"/>
        <end position="347"/>
    </location>
</feature>
<dbReference type="AlphaFoldDB" id="A0A285IAB1"/>
<keyword evidence="3 4" id="KW-0472">Membrane</keyword>
<reference evidence="7" key="1">
    <citation type="submission" date="2017-09" db="EMBL/GenBank/DDBJ databases">
        <authorList>
            <person name="Varghese N."/>
            <person name="Submissions S."/>
        </authorList>
    </citation>
    <scope>NUCLEOTIDE SEQUENCE [LARGE SCALE GENOMIC DNA]</scope>
    <source>
        <strain evidence="7">CGMCC 1.12461</strain>
    </source>
</reference>
<feature type="transmembrane region" description="Helical" evidence="4">
    <location>
        <begin position="103"/>
        <end position="124"/>
    </location>
</feature>
<dbReference type="CDD" id="cd06174">
    <property type="entry name" value="MFS"/>
    <property type="match status" value="1"/>
</dbReference>
<sequence length="431" mass="46094">MPRQRAASSVIWHVVIIILAGELIFALPFHLARFFRPTFLQAFDLSNAQLGDIFAVYGVVAMLCYFPGGIIADKVAPNRLMSMSLLATALGGAYMWTGPAVTGLALLFGYWGCTTILLFWAAMIKATRIAAPAARQGLAFGVLDGGRGLVASVFASGAVLLLGRYTIMADGNFASATEALASLRSLIIYYSVLTVITAGLAWFFISSIRAQPEAGQQVPTSAMLGETLTNPLLWLQAGVVICAYCGYKSLDNYGLFVVKTFNWSQLEAAQFTTAASYLRPVVAVAAGLLADRIRASRLTLGLFSALALSFASIAALTELYPAVMLLTMMLVLTFVGVFALRAVYFALIDESRMRLGATGTAVGVISLLGFTPDVFFAPLTGRMLDNPDNGFAGYFLLMALIMLLGTLCAWLLVNKMSQKQALAPAKPSCRS</sequence>
<organism evidence="6 7">
    <name type="scientific">Arsukibacterium tuosuense</name>
    <dbReference type="NCBI Taxonomy" id="1323745"/>
    <lineage>
        <taxon>Bacteria</taxon>
        <taxon>Pseudomonadati</taxon>
        <taxon>Pseudomonadota</taxon>
        <taxon>Gammaproteobacteria</taxon>
        <taxon>Chromatiales</taxon>
        <taxon>Chromatiaceae</taxon>
        <taxon>Arsukibacterium</taxon>
    </lineage>
</organism>
<feature type="transmembrane region" description="Helical" evidence="4">
    <location>
        <begin position="391"/>
        <end position="413"/>
    </location>
</feature>
<dbReference type="InterPro" id="IPR020846">
    <property type="entry name" value="MFS_dom"/>
</dbReference>
<evidence type="ECO:0000256" key="4">
    <source>
        <dbReference type="SAM" id="Phobius"/>
    </source>
</evidence>
<evidence type="ECO:0000259" key="5">
    <source>
        <dbReference type="PROSITE" id="PS50850"/>
    </source>
</evidence>
<dbReference type="PROSITE" id="PS50850">
    <property type="entry name" value="MFS"/>
    <property type="match status" value="1"/>
</dbReference>
<keyword evidence="2 4" id="KW-1133">Transmembrane helix</keyword>
<evidence type="ECO:0000256" key="2">
    <source>
        <dbReference type="ARBA" id="ARBA00022989"/>
    </source>
</evidence>
<evidence type="ECO:0000256" key="1">
    <source>
        <dbReference type="ARBA" id="ARBA00022692"/>
    </source>
</evidence>
<dbReference type="EMBL" id="OBEB01000001">
    <property type="protein sequence ID" value="SNY44905.1"/>
    <property type="molecule type" value="Genomic_DNA"/>
</dbReference>
<evidence type="ECO:0000313" key="6">
    <source>
        <dbReference type="EMBL" id="SNY44905.1"/>
    </source>
</evidence>
<feature type="transmembrane region" description="Helical" evidence="4">
    <location>
        <begin position="298"/>
        <end position="316"/>
    </location>
</feature>
<feature type="transmembrane region" description="Helical" evidence="4">
    <location>
        <begin position="187"/>
        <end position="205"/>
    </location>
</feature>
<evidence type="ECO:0000256" key="3">
    <source>
        <dbReference type="ARBA" id="ARBA00023136"/>
    </source>
</evidence>
<dbReference type="GO" id="GO:0022857">
    <property type="term" value="F:transmembrane transporter activity"/>
    <property type="evidence" value="ECO:0007669"/>
    <property type="project" value="InterPro"/>
</dbReference>
<dbReference type="OrthoDB" id="9773404at2"/>
<dbReference type="RefSeq" id="WP_097110033.1">
    <property type="nucleotide sequence ID" value="NZ_OBEB01000001.1"/>
</dbReference>
<keyword evidence="7" id="KW-1185">Reference proteome</keyword>
<proteinExistence type="predicted"/>
<feature type="transmembrane region" description="Helical" evidence="4">
    <location>
        <begin position="12"/>
        <end position="33"/>
    </location>
</feature>
<name>A0A285IAB1_9GAMM</name>